<accession>A0AAN7P1I2</accession>
<gene>
    <name evidence="9" type="ORF">RN001_010826</name>
</gene>
<keyword evidence="6 7" id="KW-0333">Golgi apparatus</keyword>
<keyword evidence="4 7" id="KW-0328">Glycosyltransferase</keyword>
<evidence type="ECO:0000256" key="3">
    <source>
        <dbReference type="ARBA" id="ARBA00008919"/>
    </source>
</evidence>
<evidence type="ECO:0000256" key="6">
    <source>
        <dbReference type="ARBA" id="ARBA00023034"/>
    </source>
</evidence>
<organism evidence="9 10">
    <name type="scientific">Aquatica leii</name>
    <dbReference type="NCBI Taxonomy" id="1421715"/>
    <lineage>
        <taxon>Eukaryota</taxon>
        <taxon>Metazoa</taxon>
        <taxon>Ecdysozoa</taxon>
        <taxon>Arthropoda</taxon>
        <taxon>Hexapoda</taxon>
        <taxon>Insecta</taxon>
        <taxon>Pterygota</taxon>
        <taxon>Neoptera</taxon>
        <taxon>Endopterygota</taxon>
        <taxon>Coleoptera</taxon>
        <taxon>Polyphaga</taxon>
        <taxon>Elateriformia</taxon>
        <taxon>Elateroidea</taxon>
        <taxon>Lampyridae</taxon>
        <taxon>Luciolinae</taxon>
        <taxon>Aquatica</taxon>
    </lineage>
</organism>
<dbReference type="GO" id="GO:0000139">
    <property type="term" value="C:Golgi membrane"/>
    <property type="evidence" value="ECO:0007669"/>
    <property type="project" value="UniProtKB-SubCell"/>
</dbReference>
<evidence type="ECO:0000256" key="4">
    <source>
        <dbReference type="ARBA" id="ARBA00022676"/>
    </source>
</evidence>
<feature type="domain" description="Fucosyltransferase C-terminal" evidence="8">
    <location>
        <begin position="59"/>
        <end position="207"/>
    </location>
</feature>
<comment type="similarity">
    <text evidence="3 7">Belongs to the glycosyltransferase 10 family.</text>
</comment>
<evidence type="ECO:0000259" key="8">
    <source>
        <dbReference type="Pfam" id="PF00852"/>
    </source>
</evidence>
<sequence length="228" mass="26172">MVRTYKRKTDRTTPSSDVLLRAARAVKDNDHPISIKQAAKDFNVHYRTLARYCQKTTNKELANVDVYGKCGSMTCDRPAYGSTVDKCYDNLEKNYKFYFAAENSICQDYVTEKMYNILKRNVVPVVYNGGDYAITAPPNSVINTQNFENVSQLANYLIFLDANPNEYLKYFEWKKHYVIVSTPAPCELCQKLNEPLVTTVIEDLHKWYSGSSVELCRTGKNLPDIVRN</sequence>
<keyword evidence="5 7" id="KW-0808">Transferase</keyword>
<dbReference type="SUPFAM" id="SSF53756">
    <property type="entry name" value="UDP-Glycosyltransferase/glycogen phosphorylase"/>
    <property type="match status" value="1"/>
</dbReference>
<comment type="subcellular location">
    <subcellularLocation>
        <location evidence="1">Golgi apparatus membrane</location>
        <topology evidence="1">Single-pass type II membrane protein</topology>
    </subcellularLocation>
    <subcellularLocation>
        <location evidence="7">Golgi apparatus</location>
        <location evidence="7">Golgi stack membrane</location>
        <topology evidence="7">Single-pass type II membrane protein</topology>
    </subcellularLocation>
</comment>
<dbReference type="EMBL" id="JARPUR010000004">
    <property type="protein sequence ID" value="KAK4878320.1"/>
    <property type="molecule type" value="Genomic_DNA"/>
</dbReference>
<dbReference type="PANTHER" id="PTHR48438">
    <property type="entry name" value="ALPHA-(1,3)-FUCOSYLTRANSFERASE C-RELATED"/>
    <property type="match status" value="1"/>
</dbReference>
<keyword evidence="7" id="KW-0472">Membrane</keyword>
<evidence type="ECO:0000313" key="9">
    <source>
        <dbReference type="EMBL" id="KAK4878320.1"/>
    </source>
</evidence>
<dbReference type="GO" id="GO:0008417">
    <property type="term" value="F:fucosyltransferase activity"/>
    <property type="evidence" value="ECO:0007669"/>
    <property type="project" value="InterPro"/>
</dbReference>
<comment type="caution">
    <text evidence="9">The sequence shown here is derived from an EMBL/GenBank/DDBJ whole genome shotgun (WGS) entry which is preliminary data.</text>
</comment>
<dbReference type="GO" id="GO:0032580">
    <property type="term" value="C:Golgi cisterna membrane"/>
    <property type="evidence" value="ECO:0007669"/>
    <property type="project" value="UniProtKB-SubCell"/>
</dbReference>
<reference evidence="10" key="1">
    <citation type="submission" date="2023-01" db="EMBL/GenBank/DDBJ databases">
        <title>Key to firefly adult light organ development and bioluminescence: homeobox transcription factors regulate luciferase expression and transportation to peroxisome.</title>
        <authorList>
            <person name="Fu X."/>
        </authorList>
    </citation>
    <scope>NUCLEOTIDE SEQUENCE [LARGE SCALE GENOMIC DNA]</scope>
</reference>
<name>A0AAN7P1I2_9COLE</name>
<dbReference type="Proteomes" id="UP001353858">
    <property type="component" value="Unassembled WGS sequence"/>
</dbReference>
<comment type="pathway">
    <text evidence="2">Protein modification; protein glycosylation.</text>
</comment>
<keyword evidence="7" id="KW-0812">Transmembrane</keyword>
<dbReference type="PANTHER" id="PTHR48438:SF1">
    <property type="entry name" value="ALPHA-(1,3)-FUCOSYLTRANSFERASE C-RELATED"/>
    <property type="match status" value="1"/>
</dbReference>
<dbReference type="InterPro" id="IPR038577">
    <property type="entry name" value="GT10-like_C_sf"/>
</dbReference>
<evidence type="ECO:0000256" key="7">
    <source>
        <dbReference type="RuleBase" id="RU003832"/>
    </source>
</evidence>
<protein>
    <recommendedName>
        <fullName evidence="7">Fucosyltransferase</fullName>
        <ecNumber evidence="7">2.4.1.-</ecNumber>
    </recommendedName>
</protein>
<evidence type="ECO:0000313" key="10">
    <source>
        <dbReference type="Proteomes" id="UP001353858"/>
    </source>
</evidence>
<dbReference type="AlphaFoldDB" id="A0AAN7P1I2"/>
<proteinExistence type="inferred from homology"/>
<dbReference type="Pfam" id="PF00852">
    <property type="entry name" value="Glyco_transf_10"/>
    <property type="match status" value="1"/>
</dbReference>
<dbReference type="InterPro" id="IPR055270">
    <property type="entry name" value="Glyco_tran_10_C"/>
</dbReference>
<evidence type="ECO:0000256" key="2">
    <source>
        <dbReference type="ARBA" id="ARBA00004922"/>
    </source>
</evidence>
<dbReference type="InterPro" id="IPR001503">
    <property type="entry name" value="Glyco_trans_10"/>
</dbReference>
<dbReference type="Gene3D" id="3.40.50.11660">
    <property type="entry name" value="Glycosyl transferase family 10, C-terminal domain"/>
    <property type="match status" value="1"/>
</dbReference>
<evidence type="ECO:0000256" key="5">
    <source>
        <dbReference type="ARBA" id="ARBA00022679"/>
    </source>
</evidence>
<evidence type="ECO:0000256" key="1">
    <source>
        <dbReference type="ARBA" id="ARBA00004323"/>
    </source>
</evidence>
<dbReference type="EC" id="2.4.1.-" evidence="7"/>
<keyword evidence="10" id="KW-1185">Reference proteome</keyword>